<dbReference type="AlphaFoldDB" id="A0A8W8IPR4"/>
<keyword evidence="7" id="KW-1133">Transmembrane helix</keyword>
<keyword evidence="10" id="KW-0472">Membrane</keyword>
<keyword evidence="8 16" id="KW-0560">Oxidoreductase</keyword>
<evidence type="ECO:0000313" key="19">
    <source>
        <dbReference type="Proteomes" id="UP000005408"/>
    </source>
</evidence>
<dbReference type="Gene3D" id="3.50.50.60">
    <property type="entry name" value="FAD/NAD(P)-binding domain"/>
    <property type="match status" value="1"/>
</dbReference>
<dbReference type="EnsemblMetazoa" id="G15045.1">
    <property type="protein sequence ID" value="G15045.1:cds"/>
    <property type="gene ID" value="G15045"/>
</dbReference>
<comment type="catalytic activity">
    <reaction evidence="14">
        <text>N-acetylputrescine + O2 + H2O = 4-acetamidobutanal + H2O2 + NH4(+)</text>
        <dbReference type="Rhea" id="RHEA:70283"/>
        <dbReference type="ChEBI" id="CHEBI:7386"/>
        <dbReference type="ChEBI" id="CHEBI:15377"/>
        <dbReference type="ChEBI" id="CHEBI:15379"/>
        <dbReference type="ChEBI" id="CHEBI:16240"/>
        <dbReference type="ChEBI" id="CHEBI:28938"/>
        <dbReference type="ChEBI" id="CHEBI:58263"/>
    </reaction>
    <physiologicalReaction direction="left-to-right" evidence="14">
        <dbReference type="Rhea" id="RHEA:70284"/>
    </physiologicalReaction>
</comment>
<evidence type="ECO:0000256" key="3">
    <source>
        <dbReference type="ARBA" id="ARBA00005995"/>
    </source>
</evidence>
<dbReference type="Gene3D" id="1.10.405.10">
    <property type="entry name" value="Guanine Nucleotide Dissociation Inhibitor, domain 1"/>
    <property type="match status" value="1"/>
</dbReference>
<keyword evidence="19" id="KW-1185">Reference proteome</keyword>
<evidence type="ECO:0000256" key="7">
    <source>
        <dbReference type="ARBA" id="ARBA00022989"/>
    </source>
</evidence>
<evidence type="ECO:0000256" key="13">
    <source>
        <dbReference type="ARBA" id="ARBA00049354"/>
    </source>
</evidence>
<accession>A0A8W8IPR4</accession>
<feature type="binding site" evidence="15">
    <location>
        <begin position="38"/>
        <end position="39"/>
    </location>
    <ligand>
        <name>FAD</name>
        <dbReference type="ChEBI" id="CHEBI:57692"/>
    </ligand>
</feature>
<dbReference type="InterPro" id="IPR001613">
    <property type="entry name" value="Flavin_amine_oxidase"/>
</dbReference>
<keyword evidence="5" id="KW-0812">Transmembrane</keyword>
<dbReference type="InterPro" id="IPR036188">
    <property type="entry name" value="FAD/NAD-bd_sf"/>
</dbReference>
<feature type="binding site" evidence="15">
    <location>
        <position position="19"/>
    </location>
    <ligand>
        <name>FAD</name>
        <dbReference type="ChEBI" id="CHEBI:57692"/>
    </ligand>
</feature>
<dbReference type="InterPro" id="IPR050703">
    <property type="entry name" value="Flavin_MAO"/>
</dbReference>
<evidence type="ECO:0000256" key="9">
    <source>
        <dbReference type="ARBA" id="ARBA00023128"/>
    </source>
</evidence>
<dbReference type="PRINTS" id="PR00757">
    <property type="entry name" value="AMINEOXDASEF"/>
</dbReference>
<dbReference type="GO" id="GO:0009308">
    <property type="term" value="P:amine metabolic process"/>
    <property type="evidence" value="ECO:0007669"/>
    <property type="project" value="UniProtKB-ARBA"/>
</dbReference>
<evidence type="ECO:0000256" key="14">
    <source>
        <dbReference type="ARBA" id="ARBA00049430"/>
    </source>
</evidence>
<evidence type="ECO:0000313" key="18">
    <source>
        <dbReference type="EnsemblMetazoa" id="G15045.2:cds"/>
    </source>
</evidence>
<evidence type="ECO:0000259" key="17">
    <source>
        <dbReference type="Pfam" id="PF01593"/>
    </source>
</evidence>
<dbReference type="PANTHER" id="PTHR43563:SF1">
    <property type="entry name" value="AMINE OXIDASE [FLAVIN-CONTAINING] B"/>
    <property type="match status" value="1"/>
</dbReference>
<sequence length="521" mass="59039">MTMEEDQLVDVIVVGAGLSGLAAAKLLQETGLDVLVLEARDRVGGRTLTEHNSHVGYVDLGGAYVGPTQNRLLRLADEFGIKTYFTNEVEDLVFYTKGKSKRYHGAFSPASGFFEYLDMNNFFRLLDKMGEEIPPDAPWRAPHAKEWDQMTMQQFLDKHVWTKQIYRFCKTFVNVNVTSEPYEASVLWFLWYIKCCGGQKRIFSTTNGGQERKFVGGSQQISKRIAEKLGNDRVLLSHPVFHISQTTDGVTVSVTGGQQFRAKRVIIASPLPLQNKITYDPPLPSLRNQLIQRIPMGSVIKTFCYYKTPFWKEKGYCGSTAIDDDAAIVEFTLDDTKHDGSHPALMGFVLADKAKRFVSMTPEEKKESICRLYAKVFKSDEALYPIHYEEKNWLGEQWSGGCYTAMMPPGFLTNFGEEIRRPVGNLYFAGTETATQWSGYMEGAVQAGERAAREILFDMKKIPKYEIWQDEEENTLVRARPFESTFWERNLPSVGGFLKCVSVTTALAVGSAGLCLYWWKR</sequence>
<dbReference type="PANTHER" id="PTHR43563">
    <property type="entry name" value="AMINE OXIDASE"/>
    <property type="match status" value="1"/>
</dbReference>
<comment type="catalytic activity">
    <reaction evidence="12">
        <text>a secondary aliphatic amine + O2 + H2O = a primary amine + an aldehyde + H2O2</text>
        <dbReference type="Rhea" id="RHEA:26414"/>
        <dbReference type="ChEBI" id="CHEBI:15377"/>
        <dbReference type="ChEBI" id="CHEBI:15379"/>
        <dbReference type="ChEBI" id="CHEBI:16240"/>
        <dbReference type="ChEBI" id="CHEBI:17478"/>
        <dbReference type="ChEBI" id="CHEBI:58855"/>
        <dbReference type="ChEBI" id="CHEBI:65296"/>
        <dbReference type="EC" id="1.4.3.4"/>
    </reaction>
</comment>
<evidence type="ECO:0000256" key="10">
    <source>
        <dbReference type="ARBA" id="ARBA00023136"/>
    </source>
</evidence>
<evidence type="ECO:0000256" key="6">
    <source>
        <dbReference type="ARBA" id="ARBA00022827"/>
    </source>
</evidence>
<organism evidence="18 19">
    <name type="scientific">Magallana gigas</name>
    <name type="common">Pacific oyster</name>
    <name type="synonym">Crassostrea gigas</name>
    <dbReference type="NCBI Taxonomy" id="29159"/>
    <lineage>
        <taxon>Eukaryota</taxon>
        <taxon>Metazoa</taxon>
        <taxon>Spiralia</taxon>
        <taxon>Lophotrochozoa</taxon>
        <taxon>Mollusca</taxon>
        <taxon>Bivalvia</taxon>
        <taxon>Autobranchia</taxon>
        <taxon>Pteriomorphia</taxon>
        <taxon>Ostreida</taxon>
        <taxon>Ostreoidea</taxon>
        <taxon>Ostreidae</taxon>
        <taxon>Magallana</taxon>
    </lineage>
</organism>
<evidence type="ECO:0000256" key="4">
    <source>
        <dbReference type="ARBA" id="ARBA00022630"/>
    </source>
</evidence>
<dbReference type="FunFam" id="1.10.405.10:FF:000005">
    <property type="entry name" value="Amine oxidase [flavin-containing]"/>
    <property type="match status" value="1"/>
</dbReference>
<dbReference type="EC" id="1.4.3.-" evidence="16"/>
<keyword evidence="4 16" id="KW-0285">Flavoprotein</keyword>
<comment type="catalytic activity">
    <reaction evidence="13">
        <text>benzylamine + O2 + H2O = benzaldehyde + H2O2 + NH4(+)</text>
        <dbReference type="Rhea" id="RHEA:59424"/>
        <dbReference type="ChEBI" id="CHEBI:15377"/>
        <dbReference type="ChEBI" id="CHEBI:15379"/>
        <dbReference type="ChEBI" id="CHEBI:16240"/>
        <dbReference type="ChEBI" id="CHEBI:17169"/>
        <dbReference type="ChEBI" id="CHEBI:28938"/>
        <dbReference type="ChEBI" id="CHEBI:225238"/>
    </reaction>
    <physiologicalReaction direction="left-to-right" evidence="13">
        <dbReference type="Rhea" id="RHEA:59425"/>
    </physiologicalReaction>
</comment>
<keyword evidence="6 16" id="KW-0274">FAD</keyword>
<proteinExistence type="inferred from homology"/>
<dbReference type="Proteomes" id="UP000005408">
    <property type="component" value="Unassembled WGS sequence"/>
</dbReference>
<dbReference type="GO" id="GO:0008131">
    <property type="term" value="F:primary methylamine oxidase activity"/>
    <property type="evidence" value="ECO:0007669"/>
    <property type="project" value="TreeGrafter"/>
</dbReference>
<dbReference type="SUPFAM" id="SSF54373">
    <property type="entry name" value="FAD-linked reductases, C-terminal domain"/>
    <property type="match status" value="1"/>
</dbReference>
<comment type="subcellular location">
    <subcellularLocation>
        <location evidence="2">Mitochondrion outer membrane</location>
        <topology evidence="2">Single-pass type IV membrane protein</topology>
        <orientation evidence="2">Cytoplasmic side</orientation>
    </subcellularLocation>
</comment>
<comment type="cofactor">
    <cofactor evidence="1 16">
        <name>FAD</name>
        <dbReference type="ChEBI" id="CHEBI:57692"/>
    </cofactor>
</comment>
<evidence type="ECO:0000256" key="12">
    <source>
        <dbReference type="ARBA" id="ARBA00048448"/>
    </source>
</evidence>
<comment type="similarity">
    <text evidence="3 16">Belongs to the flavin monoamine oxidase family.</text>
</comment>
<dbReference type="SUPFAM" id="SSF51905">
    <property type="entry name" value="FAD/NAD(P)-binding domain"/>
    <property type="match status" value="1"/>
</dbReference>
<protein>
    <recommendedName>
        <fullName evidence="16">Amine oxidase</fullName>
        <ecNumber evidence="16">1.4.3.-</ecNumber>
    </recommendedName>
</protein>
<dbReference type="Pfam" id="PF01593">
    <property type="entry name" value="Amino_oxidase"/>
    <property type="match status" value="1"/>
</dbReference>
<dbReference type="GO" id="GO:0050660">
    <property type="term" value="F:flavin adenine dinucleotide binding"/>
    <property type="evidence" value="ECO:0007669"/>
    <property type="project" value="TreeGrafter"/>
</dbReference>
<feature type="binding site" evidence="15">
    <location>
        <position position="240"/>
    </location>
    <ligand>
        <name>FAD</name>
        <dbReference type="ChEBI" id="CHEBI:57692"/>
    </ligand>
</feature>
<dbReference type="EnsemblMetazoa" id="G15045.2">
    <property type="protein sequence ID" value="G15045.2:cds"/>
    <property type="gene ID" value="G15045"/>
</dbReference>
<name>A0A8W8IPR4_MAGGI</name>
<evidence type="ECO:0000256" key="5">
    <source>
        <dbReference type="ARBA" id="ARBA00022692"/>
    </source>
</evidence>
<evidence type="ECO:0000256" key="8">
    <source>
        <dbReference type="ARBA" id="ARBA00023002"/>
    </source>
</evidence>
<comment type="function">
    <text evidence="11">Catalyzes the oxidative deamination of primary and some secondary amines such as neurotransmitters, and exogenous amines including the tertiary amine, neurotoxin 1-methyl-4-phenyl-1,2,3,6-tetrahydropyridine (MPTP), with concomitant reduction of oxygen to hydrogen peroxide and participates in the metabolism of neuroactive and vasoactive amines in the central nervous system and peripheral tissues. Preferentially degrades benzylamine and phenylethylamine.</text>
</comment>
<evidence type="ECO:0000256" key="1">
    <source>
        <dbReference type="ARBA" id="ARBA00001974"/>
    </source>
</evidence>
<reference evidence="18" key="1">
    <citation type="submission" date="2022-08" db="UniProtKB">
        <authorList>
            <consortium name="EnsemblMetazoa"/>
        </authorList>
    </citation>
    <scope>IDENTIFICATION</scope>
    <source>
        <strain evidence="18">05x7-T-G4-1.051#20</strain>
    </source>
</reference>
<feature type="binding site" evidence="15">
    <location>
        <position position="432"/>
    </location>
    <ligand>
        <name>FAD</name>
        <dbReference type="ChEBI" id="CHEBI:57692"/>
    </ligand>
</feature>
<dbReference type="Gene3D" id="3.90.660.10">
    <property type="match status" value="1"/>
</dbReference>
<evidence type="ECO:0000256" key="2">
    <source>
        <dbReference type="ARBA" id="ARBA00004362"/>
    </source>
</evidence>
<feature type="binding site" evidence="15">
    <location>
        <position position="348"/>
    </location>
    <ligand>
        <name>substrate</name>
    </ligand>
</feature>
<dbReference type="GO" id="GO:0005741">
    <property type="term" value="C:mitochondrial outer membrane"/>
    <property type="evidence" value="ECO:0007669"/>
    <property type="project" value="UniProtKB-SubCell"/>
</dbReference>
<evidence type="ECO:0000256" key="16">
    <source>
        <dbReference type="RuleBase" id="RU362067"/>
    </source>
</evidence>
<dbReference type="GO" id="GO:0097621">
    <property type="term" value="F:monoamine oxidase activity"/>
    <property type="evidence" value="ECO:0007669"/>
    <property type="project" value="UniProtKB-EC"/>
</dbReference>
<evidence type="ECO:0000256" key="11">
    <source>
        <dbReference type="ARBA" id="ARBA00045409"/>
    </source>
</evidence>
<dbReference type="Gene3D" id="6.10.250.130">
    <property type="match status" value="1"/>
</dbReference>
<feature type="domain" description="Amine oxidase" evidence="17">
    <location>
        <begin position="18"/>
        <end position="456"/>
    </location>
</feature>
<keyword evidence="9" id="KW-0496">Mitochondrion</keyword>
<evidence type="ECO:0000256" key="15">
    <source>
        <dbReference type="PIRSR" id="PIRSR601613-1"/>
    </source>
</evidence>
<dbReference type="InterPro" id="IPR002937">
    <property type="entry name" value="Amino_oxidase"/>
</dbReference>